<gene>
    <name evidence="2" type="ORF">SAMN02745751_01215</name>
</gene>
<feature type="domain" description="LarA-like N-terminal" evidence="1">
    <location>
        <begin position="11"/>
        <end position="204"/>
    </location>
</feature>
<sequence length="416" mass="46378">MKINLNQNCWYGDEKVQIDFPEDWEVEYHGLEGDACSELSDEQIREKINSPYGMKSLAELARDRKEVAIVFDDISRGTPVKKIAEIVLEELHAAGISEKNVRFICALGTHGAHTRIDFEKKLGSDIVRKYPVFNHNSYENCVEIGRTKRDFPVLINEEFMKCDLKIGIGAVTPHPFNGFGGGGKMLFPGIASIDTIQQNHATAVDSLEKSGINPITGMGNINNRGMREEIEEMTKMVGEFFKIDVIYNSKLEIVDLYAGDAVEEYYASIDSAKKLYGTSRPKEKDVVVVNANAKANEAAIALFFGAMGVSGKGGDLVLVNHTPTGQITHYLFGAFGKTTGGRMWSRLPVELPHINRIIYYTPYPDYSSAMWFGDPERITWATTWQEVMDIIGDNGKGTKVSVIADGTIQYYKENND</sequence>
<organism evidence="2 3">
    <name type="scientific">Dethiosulfatibacter aminovorans DSM 17477</name>
    <dbReference type="NCBI Taxonomy" id="1121476"/>
    <lineage>
        <taxon>Bacteria</taxon>
        <taxon>Bacillati</taxon>
        <taxon>Bacillota</taxon>
        <taxon>Tissierellia</taxon>
        <taxon>Dethiosulfatibacter</taxon>
    </lineage>
</organism>
<dbReference type="Pfam" id="PF09861">
    <property type="entry name" value="Lar_N"/>
    <property type="match status" value="1"/>
</dbReference>
<proteinExistence type="predicted"/>
<evidence type="ECO:0000313" key="3">
    <source>
        <dbReference type="Proteomes" id="UP000184052"/>
    </source>
</evidence>
<dbReference type="Gene3D" id="3.40.50.11440">
    <property type="match status" value="1"/>
</dbReference>
<dbReference type="RefSeq" id="WP_073048615.1">
    <property type="nucleotide sequence ID" value="NZ_FQZL01000007.1"/>
</dbReference>
<dbReference type="PANTHER" id="PTHR33171:SF17">
    <property type="entry name" value="LARA-LIKE N-TERMINAL DOMAIN-CONTAINING PROTEIN"/>
    <property type="match status" value="1"/>
</dbReference>
<dbReference type="OrthoDB" id="9770545at2"/>
<keyword evidence="3" id="KW-1185">Reference proteome</keyword>
<name>A0A1M6EJE0_9FIRM</name>
<dbReference type="Proteomes" id="UP000184052">
    <property type="component" value="Unassembled WGS sequence"/>
</dbReference>
<reference evidence="2 3" key="1">
    <citation type="submission" date="2016-11" db="EMBL/GenBank/DDBJ databases">
        <authorList>
            <person name="Jaros S."/>
            <person name="Januszkiewicz K."/>
            <person name="Wedrychowicz H."/>
        </authorList>
    </citation>
    <scope>NUCLEOTIDE SEQUENCE [LARGE SCALE GENOMIC DNA]</scope>
    <source>
        <strain evidence="2 3">DSM 17477</strain>
    </source>
</reference>
<dbReference type="GO" id="GO:0050043">
    <property type="term" value="F:lactate racemase activity"/>
    <property type="evidence" value="ECO:0007669"/>
    <property type="project" value="InterPro"/>
</dbReference>
<dbReference type="AlphaFoldDB" id="A0A1M6EJE0"/>
<dbReference type="PANTHER" id="PTHR33171">
    <property type="entry name" value="LAR_N DOMAIN-CONTAINING PROTEIN"/>
    <property type="match status" value="1"/>
</dbReference>
<protein>
    <submittedName>
        <fullName evidence="2">Nickel-dependent lactate racemase</fullName>
    </submittedName>
</protein>
<dbReference type="STRING" id="1121476.SAMN02745751_01215"/>
<evidence type="ECO:0000259" key="1">
    <source>
        <dbReference type="Pfam" id="PF09861"/>
    </source>
</evidence>
<evidence type="ECO:0000313" key="2">
    <source>
        <dbReference type="EMBL" id="SHI85573.1"/>
    </source>
</evidence>
<dbReference type="InterPro" id="IPR048068">
    <property type="entry name" value="LarA-like"/>
</dbReference>
<dbReference type="EMBL" id="FQZL01000007">
    <property type="protein sequence ID" value="SHI85573.1"/>
    <property type="molecule type" value="Genomic_DNA"/>
</dbReference>
<accession>A0A1M6EJE0</accession>
<dbReference type="InterPro" id="IPR018657">
    <property type="entry name" value="LarA-like_N"/>
</dbReference>